<evidence type="ECO:0000256" key="4">
    <source>
        <dbReference type="ARBA" id="ARBA00022989"/>
    </source>
</evidence>
<feature type="compositionally biased region" description="Acidic residues" evidence="6">
    <location>
        <begin position="555"/>
        <end position="567"/>
    </location>
</feature>
<feature type="region of interest" description="Disordered" evidence="6">
    <location>
        <begin position="549"/>
        <end position="588"/>
    </location>
</feature>
<feature type="transmembrane region" description="Helical" evidence="7">
    <location>
        <begin position="272"/>
        <end position="291"/>
    </location>
</feature>
<protein>
    <recommendedName>
        <fullName evidence="8">Major facilitator superfamily (MFS) profile domain-containing protein</fullName>
    </recommendedName>
</protein>
<dbReference type="RefSeq" id="XP_022507743.1">
    <property type="nucleotide sequence ID" value="XM_022659950.1"/>
</dbReference>
<feature type="transmembrane region" description="Helical" evidence="7">
    <location>
        <begin position="112"/>
        <end position="130"/>
    </location>
</feature>
<keyword evidence="2" id="KW-0813">Transport</keyword>
<feature type="domain" description="Major facilitator superfamily (MFS) profile" evidence="8">
    <location>
        <begin position="45"/>
        <end position="536"/>
    </location>
</feature>
<feature type="transmembrane region" description="Helical" evidence="7">
    <location>
        <begin position="311"/>
        <end position="333"/>
    </location>
</feature>
<dbReference type="InterPro" id="IPR010573">
    <property type="entry name" value="MFS_Str1/Tri12-like"/>
</dbReference>
<dbReference type="Gene3D" id="1.20.1250.20">
    <property type="entry name" value="MFS general substrate transporter like domains"/>
    <property type="match status" value="1"/>
</dbReference>
<evidence type="ECO:0000256" key="6">
    <source>
        <dbReference type="SAM" id="MobiDB-lite"/>
    </source>
</evidence>
<feature type="compositionally biased region" description="Polar residues" evidence="6">
    <location>
        <begin position="17"/>
        <end position="28"/>
    </location>
</feature>
<feature type="transmembrane region" description="Helical" evidence="7">
    <location>
        <begin position="378"/>
        <end position="396"/>
    </location>
</feature>
<feature type="transmembrane region" description="Helical" evidence="7">
    <location>
        <begin position="169"/>
        <end position="188"/>
    </location>
</feature>
<dbReference type="PANTHER" id="PTHR23501">
    <property type="entry name" value="MAJOR FACILITATOR SUPERFAMILY"/>
    <property type="match status" value="1"/>
</dbReference>
<evidence type="ECO:0000256" key="7">
    <source>
        <dbReference type="SAM" id="Phobius"/>
    </source>
</evidence>
<dbReference type="GO" id="GO:0022857">
    <property type="term" value="F:transmembrane transporter activity"/>
    <property type="evidence" value="ECO:0007669"/>
    <property type="project" value="InterPro"/>
</dbReference>
<dbReference type="PROSITE" id="PS50850">
    <property type="entry name" value="MFS"/>
    <property type="match status" value="1"/>
</dbReference>
<evidence type="ECO:0000256" key="1">
    <source>
        <dbReference type="ARBA" id="ARBA00004141"/>
    </source>
</evidence>
<dbReference type="SUPFAM" id="SSF103473">
    <property type="entry name" value="MFS general substrate transporter"/>
    <property type="match status" value="1"/>
</dbReference>
<feature type="transmembrane region" description="Helical" evidence="7">
    <location>
        <begin position="200"/>
        <end position="219"/>
    </location>
</feature>
<keyword evidence="4 7" id="KW-1133">Transmembrane helix</keyword>
<feature type="compositionally biased region" description="Acidic residues" evidence="6">
    <location>
        <begin position="578"/>
        <end position="588"/>
    </location>
</feature>
<feature type="transmembrane region" description="Helical" evidence="7">
    <location>
        <begin position="416"/>
        <end position="440"/>
    </location>
</feature>
<dbReference type="InterPro" id="IPR020846">
    <property type="entry name" value="MFS_dom"/>
</dbReference>
<comment type="subcellular location">
    <subcellularLocation>
        <location evidence="1">Membrane</location>
        <topology evidence="1">Multi-pass membrane protein</topology>
    </subcellularLocation>
</comment>
<evidence type="ECO:0000313" key="9">
    <source>
        <dbReference type="EMBL" id="OAG35791.1"/>
    </source>
</evidence>
<keyword evidence="3 7" id="KW-0812">Transmembrane</keyword>
<dbReference type="GeneID" id="34605151"/>
<dbReference type="Proteomes" id="UP000077002">
    <property type="component" value="Unassembled WGS sequence"/>
</dbReference>
<dbReference type="Pfam" id="PF06609">
    <property type="entry name" value="TRI12"/>
    <property type="match status" value="2"/>
</dbReference>
<feature type="transmembrane region" description="Helical" evidence="7">
    <location>
        <begin position="45"/>
        <end position="69"/>
    </location>
</feature>
<feature type="transmembrane region" description="Helical" evidence="7">
    <location>
        <begin position="353"/>
        <end position="371"/>
    </location>
</feature>
<feature type="region of interest" description="Disordered" evidence="6">
    <location>
        <begin position="1"/>
        <end position="36"/>
    </location>
</feature>
<evidence type="ECO:0000259" key="8">
    <source>
        <dbReference type="PROSITE" id="PS50850"/>
    </source>
</evidence>
<evidence type="ECO:0000313" key="10">
    <source>
        <dbReference type="Proteomes" id="UP000077002"/>
    </source>
</evidence>
<accession>A0A177EWN0</accession>
<dbReference type="OrthoDB" id="4161376at2759"/>
<dbReference type="AlphaFoldDB" id="A0A177EWN0"/>
<dbReference type="GO" id="GO:0005886">
    <property type="term" value="C:plasma membrane"/>
    <property type="evidence" value="ECO:0007669"/>
    <property type="project" value="TreeGrafter"/>
</dbReference>
<feature type="compositionally biased region" description="Basic and acidic residues" evidence="6">
    <location>
        <begin position="568"/>
        <end position="577"/>
    </location>
</feature>
<organism evidence="9 10">
    <name type="scientific">Fonsecaea monophora</name>
    <dbReference type="NCBI Taxonomy" id="254056"/>
    <lineage>
        <taxon>Eukaryota</taxon>
        <taxon>Fungi</taxon>
        <taxon>Dikarya</taxon>
        <taxon>Ascomycota</taxon>
        <taxon>Pezizomycotina</taxon>
        <taxon>Eurotiomycetes</taxon>
        <taxon>Chaetothyriomycetidae</taxon>
        <taxon>Chaetothyriales</taxon>
        <taxon>Herpotrichiellaceae</taxon>
        <taxon>Fonsecaea</taxon>
    </lineage>
</organism>
<comment type="caution">
    <text evidence="9">The sequence shown here is derived from an EMBL/GenBank/DDBJ whole genome shotgun (WGS) entry which is preliminary data.</text>
</comment>
<dbReference type="InterPro" id="IPR036259">
    <property type="entry name" value="MFS_trans_sf"/>
</dbReference>
<keyword evidence="5 7" id="KW-0472">Membrane</keyword>
<keyword evidence="10" id="KW-1185">Reference proteome</keyword>
<evidence type="ECO:0000256" key="2">
    <source>
        <dbReference type="ARBA" id="ARBA00022448"/>
    </source>
</evidence>
<dbReference type="EMBL" id="LVKK01000108">
    <property type="protein sequence ID" value="OAG35791.1"/>
    <property type="molecule type" value="Genomic_DNA"/>
</dbReference>
<proteinExistence type="predicted"/>
<name>A0A177EWN0_9EURO</name>
<sequence>MGSKLDGNDENAGTAVQVESSSICSTKETLPPQPAAPHKISLSTYLAIISFWFHYAAANVAIVMISAVIANINQDIGPSPVYTWLASSLALASSISVGVAGTVTDLTGRRGYSILFGLVGIVGCIVAVTSKNISQLIGANVLVGLYIGSSENSLSAVSELVTHNQRGAVMACFNAGIGVFTVFGSLIAHAMVRNGSWRSIYYLVIALDVAGTVALFFLYHPQAPLAGFSSYRSLVRGFDWFGLLGLMTGPTLLLLAITWLGGTYPISDVRVLTTLIIGIVAIALLGVYEAFVPENPLLHPHLFRRIRTFTLILIVTIVGGMLYYSLLSFFPLYLSLIYVNDPSDDIKIGVYNIPLQAGSLFGGVTTFWALPKLRKPRPMLIIAVFVQLLFIALMAIPRSSVSLSVLLIQFSVPDKYIGFAGGMLSLFRFGGGAVGTAVYSSIFSSRSADKVPAYVAAAALRSGLPSSSVDQLLGAMLTATGGPVTDVPGYTAEIGVAVSHAVKSAYVASFRYVWLSSIAFGAVSLICTIFVKDLSHQLNDTVAIKLKKEQQQEQQEQEQEPVAETETEMERKTVVGKEDDDELDTKTN</sequence>
<feature type="transmembrane region" description="Helical" evidence="7">
    <location>
        <begin position="512"/>
        <end position="531"/>
    </location>
</feature>
<gene>
    <name evidence="9" type="ORF">AYO21_10025</name>
</gene>
<evidence type="ECO:0000256" key="3">
    <source>
        <dbReference type="ARBA" id="ARBA00022692"/>
    </source>
</evidence>
<reference evidence="9 10" key="1">
    <citation type="submission" date="2016-03" db="EMBL/GenBank/DDBJ databases">
        <title>Draft genome sequence of the Fonsecaea monophora CBS 269.37.</title>
        <authorList>
            <person name="Bombassaro A."/>
            <person name="Vinicius W.A."/>
            <person name="De Hoog S."/>
            <person name="Sun J."/>
            <person name="Souza E.M."/>
            <person name="Raittz R.T."/>
            <person name="Costa F."/>
            <person name="Leao A.C."/>
            <person name="Tadra-Sfeir M.Z."/>
            <person name="Baura V."/>
            <person name="Balsanelli E."/>
            <person name="Pedrosa F.O."/>
            <person name="Moreno L.F."/>
            <person name="Steffens M.B."/>
            <person name="Xi L."/>
            <person name="Bocca A.L."/>
            <person name="Felipe M.S."/>
            <person name="Teixeira M."/>
            <person name="Telles Filho F.Q."/>
            <person name="Azevedo C.M."/>
            <person name="Gomes R."/>
            <person name="Vicente V.A."/>
        </authorList>
    </citation>
    <scope>NUCLEOTIDE SEQUENCE [LARGE SCALE GENOMIC DNA]</scope>
    <source>
        <strain evidence="9 10">CBS 269.37</strain>
    </source>
</reference>
<dbReference type="PANTHER" id="PTHR23501:SF109">
    <property type="entry name" value="MAJOR FACILITATOR SUPERFAMILY (MFS) PROFILE DOMAIN-CONTAINING PROTEIN-RELATED"/>
    <property type="match status" value="1"/>
</dbReference>
<evidence type="ECO:0000256" key="5">
    <source>
        <dbReference type="ARBA" id="ARBA00023136"/>
    </source>
</evidence>
<feature type="transmembrane region" description="Helical" evidence="7">
    <location>
        <begin position="81"/>
        <end position="100"/>
    </location>
</feature>
<feature type="transmembrane region" description="Helical" evidence="7">
    <location>
        <begin position="240"/>
        <end position="260"/>
    </location>
</feature>